<reference evidence="2 3" key="1">
    <citation type="submission" date="2018-05" db="EMBL/GenBank/DDBJ databases">
        <title>Vibrio limimaris sp. nov., isolated from marine sediment.</title>
        <authorList>
            <person name="Li C.-M."/>
        </authorList>
    </citation>
    <scope>NUCLEOTIDE SEQUENCE [LARGE SCALE GENOMIC DNA]</scope>
    <source>
        <strain evidence="2 3">E4404</strain>
    </source>
</reference>
<evidence type="ECO:0000313" key="3">
    <source>
        <dbReference type="Proteomes" id="UP000245362"/>
    </source>
</evidence>
<evidence type="ECO:0000259" key="1">
    <source>
        <dbReference type="PROSITE" id="PS51819"/>
    </source>
</evidence>
<dbReference type="Proteomes" id="UP000245362">
    <property type="component" value="Unassembled WGS sequence"/>
</dbReference>
<dbReference type="InterPro" id="IPR029068">
    <property type="entry name" value="Glyas_Bleomycin-R_OHBP_Dase"/>
</dbReference>
<dbReference type="EMBL" id="QFWT01000006">
    <property type="protein sequence ID" value="PWI33179.1"/>
    <property type="molecule type" value="Genomic_DNA"/>
</dbReference>
<sequence length="232" mass="25447">MFSSLGVLNVDHYAVTTRDIIATLQDFLSIPNAKLLRGPGQNPAQNVNYAFVELNGMGVVEILSPLNSDSPILSHLNAGGGAYHLCYAVQDLDRAIDIAQQQFSAKLVVEPRSDGAFDGRRVAFLVHPIHGLFELLEAYPNTLKFEPQASSTDVANIQSSDNAELLTIYNAVVGVSETQIGQVSMQTNPEWDSFKHLLLIMEIEKQFEVNISAEKMAKLDSLAKIQAYLAEK</sequence>
<dbReference type="Pfam" id="PF13669">
    <property type="entry name" value="Glyoxalase_4"/>
    <property type="match status" value="1"/>
</dbReference>
<dbReference type="Gene3D" id="3.10.180.10">
    <property type="entry name" value="2,3-Dihydroxybiphenyl 1,2-Dioxygenase, domain 1"/>
    <property type="match status" value="1"/>
</dbReference>
<accession>A0A2U3B8P4</accession>
<dbReference type="InterPro" id="IPR036736">
    <property type="entry name" value="ACP-like_sf"/>
</dbReference>
<name>A0A2U3B8P4_9VIBR</name>
<gene>
    <name evidence="2" type="ORF">DI392_12400</name>
</gene>
<dbReference type="SUPFAM" id="SSF47336">
    <property type="entry name" value="ACP-like"/>
    <property type="match status" value="1"/>
</dbReference>
<protein>
    <recommendedName>
        <fullName evidence="1">VOC domain-containing protein</fullName>
    </recommendedName>
</protein>
<dbReference type="InterPro" id="IPR037523">
    <property type="entry name" value="VOC_core"/>
</dbReference>
<dbReference type="Gene3D" id="1.10.1200.10">
    <property type="entry name" value="ACP-like"/>
    <property type="match status" value="1"/>
</dbReference>
<evidence type="ECO:0000313" key="2">
    <source>
        <dbReference type="EMBL" id="PWI33179.1"/>
    </source>
</evidence>
<dbReference type="SUPFAM" id="SSF54593">
    <property type="entry name" value="Glyoxalase/Bleomycin resistance protein/Dihydroxybiphenyl dioxygenase"/>
    <property type="match status" value="1"/>
</dbReference>
<proteinExistence type="predicted"/>
<comment type="caution">
    <text evidence="2">The sequence shown here is derived from an EMBL/GenBank/DDBJ whole genome shotgun (WGS) entry which is preliminary data.</text>
</comment>
<dbReference type="PROSITE" id="PS51819">
    <property type="entry name" value="VOC"/>
    <property type="match status" value="1"/>
</dbReference>
<organism evidence="2 3">
    <name type="scientific">Vibrio albus</name>
    <dbReference type="NCBI Taxonomy" id="2200953"/>
    <lineage>
        <taxon>Bacteria</taxon>
        <taxon>Pseudomonadati</taxon>
        <taxon>Pseudomonadota</taxon>
        <taxon>Gammaproteobacteria</taxon>
        <taxon>Vibrionales</taxon>
        <taxon>Vibrionaceae</taxon>
        <taxon>Vibrio</taxon>
    </lineage>
</organism>
<dbReference type="OrthoDB" id="5326335at2"/>
<feature type="domain" description="VOC" evidence="1">
    <location>
        <begin position="9"/>
        <end position="138"/>
    </location>
</feature>
<keyword evidence="3" id="KW-1185">Reference proteome</keyword>
<dbReference type="AlphaFoldDB" id="A0A2U3B8P4"/>